<evidence type="ECO:0000313" key="3">
    <source>
        <dbReference type="Proteomes" id="UP001295794"/>
    </source>
</evidence>
<proteinExistence type="predicted"/>
<gene>
    <name evidence="2" type="ORF">MYCIT1_LOCUS36562</name>
</gene>
<name>A0AAD2K7P5_9AGAR</name>
<dbReference type="EMBL" id="CAVNYO010000474">
    <property type="protein sequence ID" value="CAK5283764.1"/>
    <property type="molecule type" value="Genomic_DNA"/>
</dbReference>
<evidence type="ECO:0000256" key="1">
    <source>
        <dbReference type="SAM" id="Phobius"/>
    </source>
</evidence>
<evidence type="ECO:0000313" key="2">
    <source>
        <dbReference type="EMBL" id="CAK5283764.1"/>
    </source>
</evidence>
<protein>
    <submittedName>
        <fullName evidence="2">Uncharacterized protein</fullName>
    </submittedName>
</protein>
<feature type="transmembrane region" description="Helical" evidence="1">
    <location>
        <begin position="76"/>
        <end position="93"/>
    </location>
</feature>
<comment type="caution">
    <text evidence="2">The sequence shown here is derived from an EMBL/GenBank/DDBJ whole genome shotgun (WGS) entry which is preliminary data.</text>
</comment>
<feature type="transmembrane region" description="Helical" evidence="1">
    <location>
        <begin position="105"/>
        <end position="125"/>
    </location>
</feature>
<organism evidence="2 3">
    <name type="scientific">Mycena citricolor</name>
    <dbReference type="NCBI Taxonomy" id="2018698"/>
    <lineage>
        <taxon>Eukaryota</taxon>
        <taxon>Fungi</taxon>
        <taxon>Dikarya</taxon>
        <taxon>Basidiomycota</taxon>
        <taxon>Agaricomycotina</taxon>
        <taxon>Agaricomycetes</taxon>
        <taxon>Agaricomycetidae</taxon>
        <taxon>Agaricales</taxon>
        <taxon>Marasmiineae</taxon>
        <taxon>Mycenaceae</taxon>
        <taxon>Mycena</taxon>
    </lineage>
</organism>
<reference evidence="2" key="1">
    <citation type="submission" date="2023-11" db="EMBL/GenBank/DDBJ databases">
        <authorList>
            <person name="De Vega J J."/>
            <person name="De Vega J J."/>
        </authorList>
    </citation>
    <scope>NUCLEOTIDE SEQUENCE</scope>
</reference>
<keyword evidence="1" id="KW-1133">Transmembrane helix</keyword>
<dbReference type="Proteomes" id="UP001295794">
    <property type="component" value="Unassembled WGS sequence"/>
</dbReference>
<feature type="transmembrane region" description="Helical" evidence="1">
    <location>
        <begin position="137"/>
        <end position="157"/>
    </location>
</feature>
<feature type="transmembrane region" description="Helical" evidence="1">
    <location>
        <begin position="41"/>
        <end position="61"/>
    </location>
</feature>
<keyword evidence="3" id="KW-1185">Reference proteome</keyword>
<dbReference type="AlphaFoldDB" id="A0AAD2K7P5"/>
<keyword evidence="1" id="KW-0472">Membrane</keyword>
<sequence length="170" mass="18580">MPNHVLRQLQLLVPGAALTYYLETPDHLLVTLSSRGWGRTAALASLGLEALTIVLFVYIFLTPWIHGESPNVRHLISRHLLLCSVLITIITLARQFRSWRASGVLSSVIPILTFSIVTGWLGMVATLGQTSMGYPRAVVGTSAIYAATFGLLGLIPAPSFRRSSQSRRPD</sequence>
<keyword evidence="1" id="KW-0812">Transmembrane</keyword>
<accession>A0AAD2K7P5</accession>